<dbReference type="Gene3D" id="3.90.180.10">
    <property type="entry name" value="Medium-chain alcohol dehydrogenases, catalytic domain"/>
    <property type="match status" value="1"/>
</dbReference>
<dbReference type="PANTHER" id="PTHR48106">
    <property type="entry name" value="QUINONE OXIDOREDUCTASE PIG3-RELATED"/>
    <property type="match status" value="1"/>
</dbReference>
<dbReference type="Pfam" id="PF08240">
    <property type="entry name" value="ADH_N"/>
    <property type="match status" value="1"/>
</dbReference>
<dbReference type="InterPro" id="IPR013149">
    <property type="entry name" value="ADH-like_C"/>
</dbReference>
<evidence type="ECO:0000259" key="4">
    <source>
        <dbReference type="Pfam" id="PF08240"/>
    </source>
</evidence>
<feature type="domain" description="Alcohol dehydrogenase-like N-terminal" evidence="4">
    <location>
        <begin position="2"/>
        <end position="74"/>
    </location>
</feature>
<dbReference type="SUPFAM" id="SSF51735">
    <property type="entry name" value="NAD(P)-binding Rossmann-fold domains"/>
    <property type="match status" value="1"/>
</dbReference>
<evidence type="ECO:0000313" key="6">
    <source>
        <dbReference type="Proteomes" id="UP000187209"/>
    </source>
</evidence>
<protein>
    <submittedName>
        <fullName evidence="5">Uncharacterized protein</fullName>
    </submittedName>
</protein>
<dbReference type="InterPro" id="IPR013154">
    <property type="entry name" value="ADH-like_N"/>
</dbReference>
<dbReference type="Proteomes" id="UP000187209">
    <property type="component" value="Unassembled WGS sequence"/>
</dbReference>
<keyword evidence="2" id="KW-0560">Oxidoreductase</keyword>
<evidence type="ECO:0000256" key="1">
    <source>
        <dbReference type="ARBA" id="ARBA00022857"/>
    </source>
</evidence>
<evidence type="ECO:0000259" key="3">
    <source>
        <dbReference type="Pfam" id="PF00107"/>
    </source>
</evidence>
<name>A0A1R2CVG4_9CILI</name>
<sequence length="291" mass="32103">MEFSTINPSDYGNALGRYPGIKFPTTPGFEGSGIVVKSGGGQASDFLLNKRVTVFFIGTWGEYCLAPSSNVFPLLDHVTLEQGASLNINPLTVAYMLEKVSQHKNKAFVQNAAASSLGKQLIKWANRLGYTSINLVRRQDQVDILKAIGAEHVFNTSEEGWLEKAKELGKKLSVTYAFDAISGTSTSDLAEIIQYGGVVCCYGKLSGQHALVFPSELIFQGKSIEGLWLSSWMSKKSPEEKYQVSLNVQQNIDILATEYSRIINLSEVKDNIEAYMQNSTNNKLLVKIQRN</sequence>
<reference evidence="5 6" key="1">
    <citation type="submission" date="2016-11" db="EMBL/GenBank/DDBJ databases">
        <title>The macronuclear genome of Stentor coeruleus: a giant cell with tiny introns.</title>
        <authorList>
            <person name="Slabodnick M."/>
            <person name="Ruby J.G."/>
            <person name="Reiff S.B."/>
            <person name="Swart E.C."/>
            <person name="Gosai S."/>
            <person name="Prabakaran S."/>
            <person name="Witkowska E."/>
            <person name="Larue G.E."/>
            <person name="Fisher S."/>
            <person name="Freeman R.M."/>
            <person name="Gunawardena J."/>
            <person name="Chu W."/>
            <person name="Stover N.A."/>
            <person name="Gregory B.D."/>
            <person name="Nowacki M."/>
            <person name="Derisi J."/>
            <person name="Roy S.W."/>
            <person name="Marshall W.F."/>
            <person name="Sood P."/>
        </authorList>
    </citation>
    <scope>NUCLEOTIDE SEQUENCE [LARGE SCALE GENOMIC DNA]</scope>
    <source>
        <strain evidence="5">WM001</strain>
    </source>
</reference>
<dbReference type="AlphaFoldDB" id="A0A1R2CVG4"/>
<dbReference type="SUPFAM" id="SSF50129">
    <property type="entry name" value="GroES-like"/>
    <property type="match status" value="1"/>
</dbReference>
<feature type="domain" description="Alcohol dehydrogenase-like C-terminal" evidence="3">
    <location>
        <begin position="117"/>
        <end position="232"/>
    </location>
</feature>
<comment type="caution">
    <text evidence="5">The sequence shown here is derived from an EMBL/GenBank/DDBJ whole genome shotgun (WGS) entry which is preliminary data.</text>
</comment>
<dbReference type="Pfam" id="PF00107">
    <property type="entry name" value="ADH_zinc_N"/>
    <property type="match status" value="1"/>
</dbReference>
<dbReference type="GO" id="GO:0016651">
    <property type="term" value="F:oxidoreductase activity, acting on NAD(P)H"/>
    <property type="evidence" value="ECO:0007669"/>
    <property type="project" value="TreeGrafter"/>
</dbReference>
<keyword evidence="1" id="KW-0521">NADP</keyword>
<accession>A0A1R2CVG4</accession>
<organism evidence="5 6">
    <name type="scientific">Stentor coeruleus</name>
    <dbReference type="NCBI Taxonomy" id="5963"/>
    <lineage>
        <taxon>Eukaryota</taxon>
        <taxon>Sar</taxon>
        <taxon>Alveolata</taxon>
        <taxon>Ciliophora</taxon>
        <taxon>Postciliodesmatophora</taxon>
        <taxon>Heterotrichea</taxon>
        <taxon>Heterotrichida</taxon>
        <taxon>Stentoridae</taxon>
        <taxon>Stentor</taxon>
    </lineage>
</organism>
<dbReference type="OrthoDB" id="61978at2759"/>
<keyword evidence="6" id="KW-1185">Reference proteome</keyword>
<dbReference type="Gene3D" id="3.40.50.720">
    <property type="entry name" value="NAD(P)-binding Rossmann-like Domain"/>
    <property type="match status" value="1"/>
</dbReference>
<dbReference type="InterPro" id="IPR011032">
    <property type="entry name" value="GroES-like_sf"/>
</dbReference>
<evidence type="ECO:0000256" key="2">
    <source>
        <dbReference type="ARBA" id="ARBA00023002"/>
    </source>
</evidence>
<dbReference type="PANTHER" id="PTHR48106:SF18">
    <property type="entry name" value="QUINONE OXIDOREDUCTASE PIG3"/>
    <property type="match status" value="1"/>
</dbReference>
<proteinExistence type="predicted"/>
<dbReference type="InterPro" id="IPR036291">
    <property type="entry name" value="NAD(P)-bd_dom_sf"/>
</dbReference>
<dbReference type="EMBL" id="MPUH01000050">
    <property type="protein sequence ID" value="OMJ92994.1"/>
    <property type="molecule type" value="Genomic_DNA"/>
</dbReference>
<evidence type="ECO:0000313" key="5">
    <source>
        <dbReference type="EMBL" id="OMJ92994.1"/>
    </source>
</evidence>
<dbReference type="GO" id="GO:0070402">
    <property type="term" value="F:NADPH binding"/>
    <property type="evidence" value="ECO:0007669"/>
    <property type="project" value="TreeGrafter"/>
</dbReference>
<gene>
    <name evidence="5" type="ORF">SteCoe_4072</name>
</gene>